<dbReference type="RefSeq" id="WP_163298056.1">
    <property type="nucleotide sequence ID" value="NZ_JAAGRR010000024.1"/>
</dbReference>
<name>A0A6N9TP74_DISTH</name>
<organism evidence="1 2">
    <name type="scientific">Dissulfurirhabdus thermomarina</name>
    <dbReference type="NCBI Taxonomy" id="1765737"/>
    <lineage>
        <taxon>Bacteria</taxon>
        <taxon>Deltaproteobacteria</taxon>
        <taxon>Dissulfurirhabdaceae</taxon>
        <taxon>Dissulfurirhabdus</taxon>
    </lineage>
</organism>
<comment type="caution">
    <text evidence="1">The sequence shown here is derived from an EMBL/GenBank/DDBJ whole genome shotgun (WGS) entry which is preliminary data.</text>
</comment>
<dbReference type="Proteomes" id="UP000469346">
    <property type="component" value="Unassembled WGS sequence"/>
</dbReference>
<dbReference type="PANTHER" id="PTHR36441">
    <property type="entry name" value="HYPOTHETICAL CYTOSOLIC PROTEIN"/>
    <property type="match status" value="1"/>
</dbReference>
<accession>A0A6N9TP74</accession>
<dbReference type="Pfam" id="PF04456">
    <property type="entry name" value="DUF503"/>
    <property type="match status" value="1"/>
</dbReference>
<dbReference type="InterPro" id="IPR036746">
    <property type="entry name" value="TT1725-like_sf"/>
</dbReference>
<dbReference type="InterPro" id="IPR007546">
    <property type="entry name" value="DUF503"/>
</dbReference>
<dbReference type="AlphaFoldDB" id="A0A6N9TP74"/>
<keyword evidence="2" id="KW-1185">Reference proteome</keyword>
<dbReference type="SUPFAM" id="SSF103007">
    <property type="entry name" value="Hypothetical protein TT1725"/>
    <property type="match status" value="1"/>
</dbReference>
<proteinExistence type="predicted"/>
<reference evidence="1 2" key="1">
    <citation type="submission" date="2020-02" db="EMBL/GenBank/DDBJ databases">
        <title>Comparative genomics of sulfur disproportionating microorganisms.</title>
        <authorList>
            <person name="Ward L.M."/>
            <person name="Bertran E."/>
            <person name="Johnston D.T."/>
        </authorList>
    </citation>
    <scope>NUCLEOTIDE SEQUENCE [LARGE SCALE GENOMIC DNA]</scope>
    <source>
        <strain evidence="1 2">DSM 100025</strain>
    </source>
</reference>
<gene>
    <name evidence="1" type="ORF">G3N55_03450</name>
</gene>
<evidence type="ECO:0000313" key="1">
    <source>
        <dbReference type="EMBL" id="NDY41903.1"/>
    </source>
</evidence>
<protein>
    <submittedName>
        <fullName evidence="1">DUF503 domain-containing protein</fullName>
    </submittedName>
</protein>
<dbReference type="EMBL" id="JAAGRR010000024">
    <property type="protein sequence ID" value="NDY41903.1"/>
    <property type="molecule type" value="Genomic_DNA"/>
</dbReference>
<sequence>MVAPPAGHMVVGIAHIRVRLPENHSLKGKRRVMQSLMGQVRNRFGVAVSEVADHDDWQRGTIGISAVGNSRPVINGALDKVLDFIEGTCLVEVVETDIEILNFS</sequence>
<dbReference type="PANTHER" id="PTHR36441:SF1">
    <property type="entry name" value="DUF503 DOMAIN-CONTAINING PROTEIN"/>
    <property type="match status" value="1"/>
</dbReference>
<dbReference type="Gene3D" id="3.30.70.1120">
    <property type="entry name" value="TT1725-like"/>
    <property type="match status" value="1"/>
</dbReference>
<evidence type="ECO:0000313" key="2">
    <source>
        <dbReference type="Proteomes" id="UP000469346"/>
    </source>
</evidence>